<dbReference type="CDD" id="cd09138">
    <property type="entry name" value="PLDc_vPLD1_2_yPLD_like_1"/>
    <property type="match status" value="1"/>
</dbReference>
<dbReference type="Pfam" id="PF00787">
    <property type="entry name" value="PX"/>
    <property type="match status" value="1"/>
</dbReference>
<organism evidence="14 15">
    <name type="scientific">Basidiobolus ranarum</name>
    <dbReference type="NCBI Taxonomy" id="34480"/>
    <lineage>
        <taxon>Eukaryota</taxon>
        <taxon>Fungi</taxon>
        <taxon>Fungi incertae sedis</taxon>
        <taxon>Zoopagomycota</taxon>
        <taxon>Entomophthoromycotina</taxon>
        <taxon>Basidiobolomycetes</taxon>
        <taxon>Basidiobolales</taxon>
        <taxon>Basidiobolaceae</taxon>
        <taxon>Basidiobolus</taxon>
    </lineage>
</organism>
<dbReference type="PANTHER" id="PTHR18896:SF76">
    <property type="entry name" value="PHOSPHOLIPASE"/>
    <property type="match status" value="1"/>
</dbReference>
<reference evidence="14 15" key="1">
    <citation type="submission" date="2023-04" db="EMBL/GenBank/DDBJ databases">
        <title>Genome of Basidiobolus ranarum AG-B5.</title>
        <authorList>
            <person name="Stajich J.E."/>
            <person name="Carter-House D."/>
            <person name="Gryganskyi A."/>
        </authorList>
    </citation>
    <scope>NUCLEOTIDE SEQUENCE [LARGE SCALE GENOMIC DNA]</scope>
    <source>
        <strain evidence="14 15">AG-B5</strain>
    </source>
</reference>
<dbReference type="Gene3D" id="3.30.870.10">
    <property type="entry name" value="Endonuclease Chain A"/>
    <property type="match status" value="3"/>
</dbReference>
<evidence type="ECO:0000256" key="10">
    <source>
        <dbReference type="SAM" id="MobiDB-lite"/>
    </source>
</evidence>
<evidence type="ECO:0000256" key="7">
    <source>
        <dbReference type="ARBA" id="ARBA00023288"/>
    </source>
</evidence>
<dbReference type="PROSITE" id="PS50003">
    <property type="entry name" value="PH_DOMAIN"/>
    <property type="match status" value="1"/>
</dbReference>
<keyword evidence="6" id="KW-0443">Lipid metabolism</keyword>
<accession>A0ABR2WBA3</accession>
<evidence type="ECO:0000256" key="4">
    <source>
        <dbReference type="ARBA" id="ARBA00022801"/>
    </source>
</evidence>
<evidence type="ECO:0000259" key="12">
    <source>
        <dbReference type="PROSITE" id="PS50035"/>
    </source>
</evidence>
<dbReference type="SUPFAM" id="SSF50729">
    <property type="entry name" value="PH domain-like"/>
    <property type="match status" value="1"/>
</dbReference>
<dbReference type="InterPro" id="IPR025202">
    <property type="entry name" value="PLD-like_dom"/>
</dbReference>
<comment type="subcellular location">
    <subcellularLocation>
        <location evidence="8">Endomembrane system</location>
        <topology evidence="8">Lipid-anchor</topology>
    </subcellularLocation>
</comment>
<feature type="domain" description="PLD phosphodiesterase" evidence="12">
    <location>
        <begin position="1108"/>
        <end position="1135"/>
    </location>
</feature>
<dbReference type="PROSITE" id="PS50035">
    <property type="entry name" value="PLD"/>
    <property type="match status" value="2"/>
</dbReference>
<dbReference type="SMART" id="SM00233">
    <property type="entry name" value="PH"/>
    <property type="match status" value="1"/>
</dbReference>
<feature type="compositionally biased region" description="Acidic residues" evidence="10">
    <location>
        <begin position="927"/>
        <end position="943"/>
    </location>
</feature>
<evidence type="ECO:0000256" key="2">
    <source>
        <dbReference type="ARBA" id="ARBA00008664"/>
    </source>
</evidence>
<keyword evidence="15" id="KW-1185">Reference proteome</keyword>
<dbReference type="Gene3D" id="3.30.1520.10">
    <property type="entry name" value="Phox-like domain"/>
    <property type="match status" value="1"/>
</dbReference>
<feature type="region of interest" description="Disordered" evidence="10">
    <location>
        <begin position="1025"/>
        <end position="1092"/>
    </location>
</feature>
<dbReference type="EMBL" id="JASJQH010006883">
    <property type="protein sequence ID" value="KAK9729285.1"/>
    <property type="molecule type" value="Genomic_DNA"/>
</dbReference>
<feature type="domain" description="PX" evidence="13">
    <location>
        <begin position="255"/>
        <end position="385"/>
    </location>
</feature>
<evidence type="ECO:0000259" key="11">
    <source>
        <dbReference type="PROSITE" id="PS50003"/>
    </source>
</evidence>
<feature type="domain" description="PH" evidence="11">
    <location>
        <begin position="391"/>
        <end position="499"/>
    </location>
</feature>
<evidence type="ECO:0000256" key="5">
    <source>
        <dbReference type="ARBA" id="ARBA00022963"/>
    </source>
</evidence>
<keyword evidence="7" id="KW-0449">Lipoprotein</keyword>
<evidence type="ECO:0000313" key="14">
    <source>
        <dbReference type="EMBL" id="KAK9729285.1"/>
    </source>
</evidence>
<dbReference type="PIRSF" id="PIRSF009376">
    <property type="entry name" value="Phospholipase_D_euk"/>
    <property type="match status" value="1"/>
</dbReference>
<dbReference type="Proteomes" id="UP001479436">
    <property type="component" value="Unassembled WGS sequence"/>
</dbReference>
<dbReference type="InterPro" id="IPR011993">
    <property type="entry name" value="PH-like_dom_sf"/>
</dbReference>
<feature type="domain" description="PLD phosphodiesterase" evidence="12">
    <location>
        <begin position="628"/>
        <end position="655"/>
    </location>
</feature>
<dbReference type="InterPro" id="IPR001683">
    <property type="entry name" value="PX_dom"/>
</dbReference>
<dbReference type="SUPFAM" id="SSF56024">
    <property type="entry name" value="Phospholipase D/nuclease"/>
    <property type="match status" value="2"/>
</dbReference>
<dbReference type="Gene3D" id="2.30.29.30">
    <property type="entry name" value="Pleckstrin-homology domain (PH domain)/Phosphotyrosine-binding domain (PTB)"/>
    <property type="match status" value="1"/>
</dbReference>
<feature type="region of interest" description="Disordered" evidence="10">
    <location>
        <begin position="1"/>
        <end position="109"/>
    </location>
</feature>
<dbReference type="CDD" id="cd01254">
    <property type="entry name" value="PH_PLD"/>
    <property type="match status" value="1"/>
</dbReference>
<dbReference type="Pfam" id="PF00614">
    <property type="entry name" value="PLDc"/>
    <property type="match status" value="1"/>
</dbReference>
<comment type="caution">
    <text evidence="14">The sequence shown here is derived from an EMBL/GenBank/DDBJ whole genome shotgun (WGS) entry which is preliminary data.</text>
</comment>
<evidence type="ECO:0000313" key="15">
    <source>
        <dbReference type="Proteomes" id="UP001479436"/>
    </source>
</evidence>
<dbReference type="Pfam" id="PF13091">
    <property type="entry name" value="PLDc_2"/>
    <property type="match status" value="1"/>
</dbReference>
<dbReference type="SMART" id="SM00312">
    <property type="entry name" value="PX"/>
    <property type="match status" value="1"/>
</dbReference>
<sequence length="1331" mass="151697">MKRNQKGSAEPLNANESEDNISSVVESTADTEGPGNDPSFLRPSFQQRSSESNSKQNTLEQGSKPNDWDTTLYLLRQKTKREKNNVKNAQHEGPITEEAKEVGSSSTSGIAEEQTMNHKGTNLIGNSEGESESRPEKIVRASTTGSLPGTSKTRPHTVQFENARADTFASLPSLNHGQGEEPISSDSVKMKFRRIMNRMSSSTIFNPAWKKGKPKHGAEVAHFSPLMETALAIPIFWIQRDEWGLKPPPIIFKFLKLRITESDINPNKRYHHDHFYFRIELEYGDVKWVIYRRMYDFVRLHTLLTFRHFQGRLPKIPAFPSQLSYAVDKVLDRVHGGSGRDERLRQIAYERRKAVEKYLTKLMKVLNLRVTFEFCAFLEASSISLIRDLGWKGKEGYLDNRVKKTTGRCCSGTRPSRWRSDWIAIRDSYVVFCNSISDSSPKDILLCNKDFIIEHSPGSKNPLKRRTITIGNRFRRIDLRASSEAHVHEWVKNLEQIKTNSLWVQRHRFDSFAPVRDNVKAKWFVDGIDYFHELSEALLNAKHTIYIGDWWLSPEMYLRRPPKDNQEFRLDRLLLKKAEEGLAIYIVVYKEVTYALPISSQHTKETLKNLHPNIVVQRHPDHVPGGTMFWAHHEKMCIIDSEVAYLGGLDLCFGRWDSHAHRLADYHKDSEDEIWPGQDYSNPRIKDFRDVQQFDVDLINRKKLSRMPWHDIGLCVYGNTARDVERHFIERWNFIKSWKATQKQNIPYLLPKGEYAIGRDESEHKGTCRIQVLRSSAEWSSGIERENSIYTAYVECIRKAKHFIYIENQFFVTSAADTSGYTLKNQIGMALVERIKKAHQDKAKFKVVVIMPLLPAFENSIDASNATTIRLVMHWQYMSICRGKNSIFECLAAEGIVPSDYITFFGLRNYDFIRNPNYTGPEVQSDVNDDFNLDESDENDPDAEIDHVFVEGTPADTHGHPHSDNKTSDQAPDDSGNSGHEMFDEKTAMKINVQENTQTKNPIQGSDAQQLESYVAPDGLKIDTTQGRLNFEPSKQPSNKGPVPDEHQNDVDANQHLVSPKSTSHLSVNSNSSNASQTGDAPVLETPAGSNVVTRHEKIPSEGRFISELTYIHSKLMIIDDRIVLCGSANINDRSMLGNHDSEVALIIEDEEGVPSRMNGKEYLASKYAHTLRCSLFKEHLGLLPDMDMAEIIKANDPLNESNSGSGSVPEGKKPEINPDEIVKDPLCDDFFNEVWQRTARENTEVFRDAFRCVPDDTVTTWDEYKAFVPDPHVVKYGHLALTGLPKDAVQGLLSHVKGHLVQFPTQFLKDENLSAAVFSREFLVPVDVFI</sequence>
<dbReference type="SMART" id="SM00155">
    <property type="entry name" value="PLDc"/>
    <property type="match status" value="2"/>
</dbReference>
<feature type="compositionally biased region" description="Low complexity" evidence="10">
    <location>
        <begin position="1062"/>
        <end position="1076"/>
    </location>
</feature>
<feature type="compositionally biased region" description="Basic and acidic residues" evidence="10">
    <location>
        <begin position="957"/>
        <end position="967"/>
    </location>
</feature>
<dbReference type="InterPro" id="IPR036871">
    <property type="entry name" value="PX_dom_sf"/>
</dbReference>
<gene>
    <name evidence="14" type="ORF">K7432_000434</name>
</gene>
<dbReference type="PANTHER" id="PTHR18896">
    <property type="entry name" value="PHOSPHOLIPASE D"/>
    <property type="match status" value="1"/>
</dbReference>
<feature type="compositionally biased region" description="Polar residues" evidence="10">
    <location>
        <begin position="20"/>
        <end position="30"/>
    </location>
</feature>
<feature type="region of interest" description="Disordered" evidence="10">
    <location>
        <begin position="1197"/>
        <end position="1219"/>
    </location>
</feature>
<evidence type="ECO:0000256" key="1">
    <source>
        <dbReference type="ARBA" id="ARBA00000798"/>
    </source>
</evidence>
<proteinExistence type="inferred from homology"/>
<dbReference type="InterPro" id="IPR015679">
    <property type="entry name" value="PLipase_D_fam"/>
</dbReference>
<name>A0ABR2WBA3_9FUNG</name>
<dbReference type="EC" id="3.1.4.4" evidence="9"/>
<keyword evidence="4 9" id="KW-0378">Hydrolase</keyword>
<feature type="region of interest" description="Disordered" evidence="10">
    <location>
        <begin position="919"/>
        <end position="981"/>
    </location>
</feature>
<evidence type="ECO:0000256" key="9">
    <source>
        <dbReference type="PIRNR" id="PIRNR009376"/>
    </source>
</evidence>
<keyword evidence="3" id="KW-0677">Repeat</keyword>
<evidence type="ECO:0000256" key="3">
    <source>
        <dbReference type="ARBA" id="ARBA00022737"/>
    </source>
</evidence>
<keyword evidence="5 9" id="KW-0442">Lipid degradation</keyword>
<comment type="similarity">
    <text evidence="2 9">Belongs to the phospholipase D family.</text>
</comment>
<dbReference type="PROSITE" id="PS50195">
    <property type="entry name" value="PX"/>
    <property type="match status" value="1"/>
</dbReference>
<dbReference type="InterPro" id="IPR001849">
    <property type="entry name" value="PH_domain"/>
</dbReference>
<dbReference type="InterPro" id="IPR016555">
    <property type="entry name" value="PLipase_D_euk"/>
</dbReference>
<dbReference type="SUPFAM" id="SSF64268">
    <property type="entry name" value="PX domain"/>
    <property type="match status" value="1"/>
</dbReference>
<evidence type="ECO:0000256" key="8">
    <source>
        <dbReference type="ARBA" id="ARBA00037868"/>
    </source>
</evidence>
<feature type="compositionally biased region" description="Polar residues" evidence="10">
    <location>
        <begin position="1025"/>
        <end position="1039"/>
    </location>
</feature>
<dbReference type="CDD" id="cd09141">
    <property type="entry name" value="PLDc_vPLD1_2_yPLD_like_2"/>
    <property type="match status" value="1"/>
</dbReference>
<evidence type="ECO:0000256" key="6">
    <source>
        <dbReference type="ARBA" id="ARBA00023098"/>
    </source>
</evidence>
<protein>
    <recommendedName>
        <fullName evidence="9">Phospholipase</fullName>
        <ecNumber evidence="9">3.1.4.4</ecNumber>
    </recommendedName>
</protein>
<feature type="compositionally biased region" description="Polar residues" evidence="10">
    <location>
        <begin position="44"/>
        <end position="64"/>
    </location>
</feature>
<dbReference type="InterPro" id="IPR001736">
    <property type="entry name" value="PLipase_D/transphosphatidylase"/>
</dbReference>
<comment type="catalytic activity">
    <reaction evidence="1 9">
        <text>a 1,2-diacyl-sn-glycero-3-phosphocholine + H2O = a 1,2-diacyl-sn-glycero-3-phosphate + choline + H(+)</text>
        <dbReference type="Rhea" id="RHEA:14445"/>
        <dbReference type="ChEBI" id="CHEBI:15354"/>
        <dbReference type="ChEBI" id="CHEBI:15377"/>
        <dbReference type="ChEBI" id="CHEBI:15378"/>
        <dbReference type="ChEBI" id="CHEBI:57643"/>
        <dbReference type="ChEBI" id="CHEBI:58608"/>
        <dbReference type="EC" id="3.1.4.4"/>
    </reaction>
</comment>
<evidence type="ECO:0000259" key="13">
    <source>
        <dbReference type="PROSITE" id="PS50195"/>
    </source>
</evidence>